<evidence type="ECO:0000256" key="1">
    <source>
        <dbReference type="SAM" id="MobiDB-lite"/>
    </source>
</evidence>
<comment type="caution">
    <text evidence="2">The sequence shown here is derived from an EMBL/GenBank/DDBJ whole genome shotgun (WGS) entry which is preliminary data.</text>
</comment>
<name>A0A2I0JIH6_PUNGR</name>
<gene>
    <name evidence="2" type="ORF">CRG98_023564</name>
</gene>
<reference evidence="2 3" key="1">
    <citation type="submission" date="2017-11" db="EMBL/GenBank/DDBJ databases">
        <title>De-novo sequencing of pomegranate (Punica granatum L.) genome.</title>
        <authorList>
            <person name="Akparov Z."/>
            <person name="Amiraslanov A."/>
            <person name="Hajiyeva S."/>
            <person name="Abbasov M."/>
            <person name="Kaur K."/>
            <person name="Hamwieh A."/>
            <person name="Solovyev V."/>
            <person name="Salamov A."/>
            <person name="Braich B."/>
            <person name="Kosarev P."/>
            <person name="Mahmoud A."/>
            <person name="Hajiyev E."/>
            <person name="Babayeva S."/>
            <person name="Izzatullayeva V."/>
            <person name="Mammadov A."/>
            <person name="Mammadov A."/>
            <person name="Sharifova S."/>
            <person name="Ojaghi J."/>
            <person name="Eynullazada K."/>
            <person name="Bayramov B."/>
            <person name="Abdulazimova A."/>
            <person name="Shahmuradov I."/>
        </authorList>
    </citation>
    <scope>NUCLEOTIDE SEQUENCE [LARGE SCALE GENOMIC DNA]</scope>
    <source>
        <strain evidence="3">cv. AG2017</strain>
        <tissue evidence="2">Leaf</tissue>
    </source>
</reference>
<feature type="region of interest" description="Disordered" evidence="1">
    <location>
        <begin position="1"/>
        <end position="20"/>
    </location>
</feature>
<sequence>MGARLGVQEHARARQGVRRAGRCSGVQRRPTCARLANVCAGAQLCAGTVHPRARSSLEMKKST</sequence>
<protein>
    <submittedName>
        <fullName evidence="2">Uncharacterized protein</fullName>
    </submittedName>
</protein>
<evidence type="ECO:0000313" key="3">
    <source>
        <dbReference type="Proteomes" id="UP000233551"/>
    </source>
</evidence>
<accession>A0A2I0JIH6</accession>
<proteinExistence type="predicted"/>
<organism evidence="2 3">
    <name type="scientific">Punica granatum</name>
    <name type="common">Pomegranate</name>
    <dbReference type="NCBI Taxonomy" id="22663"/>
    <lineage>
        <taxon>Eukaryota</taxon>
        <taxon>Viridiplantae</taxon>
        <taxon>Streptophyta</taxon>
        <taxon>Embryophyta</taxon>
        <taxon>Tracheophyta</taxon>
        <taxon>Spermatophyta</taxon>
        <taxon>Magnoliopsida</taxon>
        <taxon>eudicotyledons</taxon>
        <taxon>Gunneridae</taxon>
        <taxon>Pentapetalae</taxon>
        <taxon>rosids</taxon>
        <taxon>malvids</taxon>
        <taxon>Myrtales</taxon>
        <taxon>Lythraceae</taxon>
        <taxon>Punica</taxon>
    </lineage>
</organism>
<keyword evidence="3" id="KW-1185">Reference proteome</keyword>
<dbReference type="EMBL" id="PGOL01001638">
    <property type="protein sequence ID" value="PKI56041.1"/>
    <property type="molecule type" value="Genomic_DNA"/>
</dbReference>
<evidence type="ECO:0000313" key="2">
    <source>
        <dbReference type="EMBL" id="PKI56041.1"/>
    </source>
</evidence>
<dbReference type="AlphaFoldDB" id="A0A2I0JIH6"/>
<dbReference type="Proteomes" id="UP000233551">
    <property type="component" value="Unassembled WGS sequence"/>
</dbReference>